<reference evidence="5" key="2">
    <citation type="submission" date="2021-04" db="EMBL/GenBank/DDBJ databases">
        <authorList>
            <person name="Gilroy R."/>
        </authorList>
    </citation>
    <scope>NUCLEOTIDE SEQUENCE</scope>
    <source>
        <strain evidence="5">B5_2728</strain>
    </source>
</reference>
<feature type="domain" description="Glycosyl hydrolase 94 catalytic" evidence="4">
    <location>
        <begin position="612"/>
        <end position="799"/>
    </location>
</feature>
<evidence type="ECO:0000313" key="5">
    <source>
        <dbReference type="EMBL" id="MBU3805884.1"/>
    </source>
</evidence>
<dbReference type="InterPro" id="IPR033432">
    <property type="entry name" value="GH94_catalytic"/>
</dbReference>
<dbReference type="Proteomes" id="UP000713596">
    <property type="component" value="Unassembled WGS sequence"/>
</dbReference>
<dbReference type="InterPro" id="IPR008928">
    <property type="entry name" value="6-hairpin_glycosidase_sf"/>
</dbReference>
<evidence type="ECO:0000259" key="4">
    <source>
        <dbReference type="Pfam" id="PF17167"/>
    </source>
</evidence>
<dbReference type="PANTHER" id="PTHR37469">
    <property type="entry name" value="CELLOBIONIC ACID PHOSPHORYLASE-RELATED"/>
    <property type="match status" value="1"/>
</dbReference>
<evidence type="ECO:0000259" key="3">
    <source>
        <dbReference type="Pfam" id="PF06165"/>
    </source>
</evidence>
<protein>
    <submittedName>
        <fullName evidence="5">Cellobiose phosphorylase</fullName>
    </submittedName>
</protein>
<dbReference type="InterPro" id="IPR010383">
    <property type="entry name" value="Glyco_hydrolase_94_b-supersand"/>
</dbReference>
<feature type="domain" description="Glycosyl hydrolase 94 supersandwich" evidence="3">
    <location>
        <begin position="81"/>
        <end position="300"/>
    </location>
</feature>
<accession>A0A948WQS3</accession>
<evidence type="ECO:0000313" key="6">
    <source>
        <dbReference type="Proteomes" id="UP000713596"/>
    </source>
</evidence>
<dbReference type="Pfam" id="PF17167">
    <property type="entry name" value="Glyco_hydro_94"/>
    <property type="match status" value="1"/>
</dbReference>
<dbReference type="SUPFAM" id="SSF48208">
    <property type="entry name" value="Six-hairpin glycosidases"/>
    <property type="match status" value="1"/>
</dbReference>
<evidence type="ECO:0000256" key="1">
    <source>
        <dbReference type="ARBA" id="ARBA00022676"/>
    </source>
</evidence>
<proteinExistence type="predicted"/>
<dbReference type="Gene3D" id="2.70.98.40">
    <property type="entry name" value="Glycoside hydrolase, family 65, N-terminal domain"/>
    <property type="match status" value="1"/>
</dbReference>
<dbReference type="Gene3D" id="1.50.10.10">
    <property type="match status" value="1"/>
</dbReference>
<dbReference type="PANTHER" id="PTHR37469:SF2">
    <property type="entry name" value="CELLOBIONIC ACID PHOSPHORYLASE"/>
    <property type="match status" value="1"/>
</dbReference>
<reference evidence="5" key="1">
    <citation type="journal article" date="2021" name="PeerJ">
        <title>Extensive microbial diversity within the chicken gut microbiome revealed by metagenomics and culture.</title>
        <authorList>
            <person name="Gilroy R."/>
            <person name="Ravi A."/>
            <person name="Getino M."/>
            <person name="Pursley I."/>
            <person name="Horton D.L."/>
            <person name="Alikhan N.F."/>
            <person name="Baker D."/>
            <person name="Gharbi K."/>
            <person name="Hall N."/>
            <person name="Watson M."/>
            <person name="Adriaenssens E.M."/>
            <person name="Foster-Nyarko E."/>
            <person name="Jarju S."/>
            <person name="Secka A."/>
            <person name="Antonio M."/>
            <person name="Oren A."/>
            <person name="Chaudhuri R.R."/>
            <person name="La Ragione R."/>
            <person name="Hildebrand F."/>
            <person name="Pallen M.J."/>
        </authorList>
    </citation>
    <scope>NUCLEOTIDE SEQUENCE</scope>
    <source>
        <strain evidence="5">B5_2728</strain>
    </source>
</reference>
<dbReference type="InterPro" id="IPR037018">
    <property type="entry name" value="GH65_N"/>
</dbReference>
<organism evidence="5 6">
    <name type="scientific">Candidatus Allofournierella pullistercoris</name>
    <dbReference type="NCBI Taxonomy" id="2838597"/>
    <lineage>
        <taxon>Bacteria</taxon>
        <taxon>Bacillati</taxon>
        <taxon>Bacillota</taxon>
        <taxon>Clostridia</taxon>
        <taxon>Eubacteriales</taxon>
        <taxon>Oscillospiraceae</taxon>
        <taxon>Allofournierella</taxon>
    </lineage>
</organism>
<gene>
    <name evidence="5" type="ORF">H9882_03210</name>
</gene>
<dbReference type="InterPro" id="IPR052047">
    <property type="entry name" value="GH94_Enzymes"/>
</dbReference>
<keyword evidence="1" id="KW-0328">Glycosyltransferase</keyword>
<dbReference type="InterPro" id="IPR012341">
    <property type="entry name" value="6hp_glycosidase-like_sf"/>
</dbReference>
<keyword evidence="2" id="KW-0808">Transferase</keyword>
<dbReference type="AlphaFoldDB" id="A0A948WQS3"/>
<comment type="caution">
    <text evidence="5">The sequence shown here is derived from an EMBL/GenBank/DDBJ whole genome shotgun (WGS) entry which is preliminary data.</text>
</comment>
<evidence type="ECO:0000256" key="2">
    <source>
        <dbReference type="ARBA" id="ARBA00022679"/>
    </source>
</evidence>
<dbReference type="Pfam" id="PF06165">
    <property type="entry name" value="GH94_b-supersand"/>
    <property type="match status" value="1"/>
</dbReference>
<sequence>MSGISFLNSQGDFTLSQPENYTGLAFPLAGDTGLKSCVTPMLGGDAKLDQHHFVLEPVSIENLHNNRSTRNVWCRFGDGTIWSVSGASAAQEAQRFTPQQEPSQMQGNLLHHQTSRTCAHNGLVAKTDSFVLRDGSQEMLWVTLENPTQTAISLCCIGAIPLYGRSADNLRDHRHVTSLLHRIQVVEQGVVVSPTLTFDERGHKPCTDHYFVLGCDGAGNPPQAIYPTVSQFLGEGGSFLNPMAVRQPIPGQPMGSQLEGQEAMGSMAFAPVTLGSGERVQYLFRLGCTPDSDTFACLAAEHWDASKVEKALQACRQHWQQAVNLQFESGDATRDGYHRWIGVQPILRRIFGCSFLPYHDYGKGGRGWRDLWQDCLALLLMDPAPVRSMICSNFAGVRMDGTNATIIGDQPGEFVADRNNITRVWMDHAFWPFLTTQFYLHQTGDLPFLLETAPYFRDGQILRGSQRDETWNPQLGHWHTTNQGQTYQGSLLEHLLIQNLTAFYDVGDHGHLRLHSADWNDAVDMAWEKGESVAFTSAYAGNLSQLADLLEKVEETLDCHELELATPLCQLLGNQSAYDQIQEKRNILSGYQTLVTQPIAQTSRVRISALVEDLRSKSAWMMQHIRQTEWLDDPAGGGWFNGYYDNESRRVEGFVDGEARMILTSQVFAILSGTATPQQVQAICQAADRYLYRPGVGGYRLNTRFSTPNFALGRMFGFAYGEKENGAVFCHMAVMYANALYRRGCPAAGWKVLDALLQAAMDFETSRMYPGLPEYFNGEGRGLYPYLTGAASWYLMTLLCQVYGIRGEWGDLCIAPALDQSVFDENRQTGVHLTFAGQTLHVVIQHQGNPGAPVESAWMGDTALPVADGQVRIARSLLTSKSSAAPLEIRVLLAN</sequence>
<dbReference type="GO" id="GO:0005975">
    <property type="term" value="P:carbohydrate metabolic process"/>
    <property type="evidence" value="ECO:0007669"/>
    <property type="project" value="InterPro"/>
</dbReference>
<name>A0A948WQS3_9FIRM</name>
<dbReference type="EMBL" id="JAHLFP010000022">
    <property type="protein sequence ID" value="MBU3805884.1"/>
    <property type="molecule type" value="Genomic_DNA"/>
</dbReference>
<dbReference type="GO" id="GO:0016757">
    <property type="term" value="F:glycosyltransferase activity"/>
    <property type="evidence" value="ECO:0007669"/>
    <property type="project" value="UniProtKB-KW"/>
</dbReference>